<keyword evidence="5" id="KW-0804">Transcription</keyword>
<feature type="DNA-binding region" description="OmpR/PhoB-type" evidence="7">
    <location>
        <begin position="124"/>
        <end position="223"/>
    </location>
</feature>
<keyword evidence="4 7" id="KW-0238">DNA-binding</keyword>
<evidence type="ECO:0000256" key="1">
    <source>
        <dbReference type="ARBA" id="ARBA00022553"/>
    </source>
</evidence>
<dbReference type="Gene3D" id="1.10.10.10">
    <property type="entry name" value="Winged helix-like DNA-binding domain superfamily/Winged helix DNA-binding domain"/>
    <property type="match status" value="1"/>
</dbReference>
<evidence type="ECO:0000313" key="10">
    <source>
        <dbReference type="EMBL" id="MBC2603963.1"/>
    </source>
</evidence>
<organism evidence="10 11">
    <name type="scientific">Puniceicoccus vermicola</name>
    <dbReference type="NCBI Taxonomy" id="388746"/>
    <lineage>
        <taxon>Bacteria</taxon>
        <taxon>Pseudomonadati</taxon>
        <taxon>Verrucomicrobiota</taxon>
        <taxon>Opitutia</taxon>
        <taxon>Puniceicoccales</taxon>
        <taxon>Puniceicoccaceae</taxon>
        <taxon>Puniceicoccus</taxon>
    </lineage>
</organism>
<evidence type="ECO:0000256" key="4">
    <source>
        <dbReference type="ARBA" id="ARBA00023125"/>
    </source>
</evidence>
<dbReference type="CDD" id="cd17624">
    <property type="entry name" value="REC_OmpR_PmrA-like"/>
    <property type="match status" value="1"/>
</dbReference>
<keyword evidence="11" id="KW-1185">Reference proteome</keyword>
<dbReference type="GO" id="GO:0006355">
    <property type="term" value="P:regulation of DNA-templated transcription"/>
    <property type="evidence" value="ECO:0007669"/>
    <property type="project" value="InterPro"/>
</dbReference>
<dbReference type="InterPro" id="IPR039420">
    <property type="entry name" value="WalR-like"/>
</dbReference>
<dbReference type="GO" id="GO:0032993">
    <property type="term" value="C:protein-DNA complex"/>
    <property type="evidence" value="ECO:0007669"/>
    <property type="project" value="TreeGrafter"/>
</dbReference>
<dbReference type="Proteomes" id="UP000525652">
    <property type="component" value="Unassembled WGS sequence"/>
</dbReference>
<evidence type="ECO:0000256" key="7">
    <source>
        <dbReference type="PROSITE-ProRule" id="PRU01091"/>
    </source>
</evidence>
<comment type="caution">
    <text evidence="10">The sequence shown here is derived from an EMBL/GenBank/DDBJ whole genome shotgun (WGS) entry which is preliminary data.</text>
</comment>
<dbReference type="Gene3D" id="3.40.50.2300">
    <property type="match status" value="1"/>
</dbReference>
<keyword evidence="3" id="KW-0805">Transcription regulation</keyword>
<dbReference type="InterPro" id="IPR001789">
    <property type="entry name" value="Sig_transdc_resp-reg_receiver"/>
</dbReference>
<keyword evidence="2" id="KW-0902">Two-component regulatory system</keyword>
<evidence type="ECO:0000256" key="3">
    <source>
        <dbReference type="ARBA" id="ARBA00023015"/>
    </source>
</evidence>
<dbReference type="Gene3D" id="6.10.250.690">
    <property type="match status" value="1"/>
</dbReference>
<keyword evidence="1 6" id="KW-0597">Phosphoprotein</keyword>
<evidence type="ECO:0000256" key="5">
    <source>
        <dbReference type="ARBA" id="ARBA00023163"/>
    </source>
</evidence>
<dbReference type="SMART" id="SM00862">
    <property type="entry name" value="Trans_reg_C"/>
    <property type="match status" value="1"/>
</dbReference>
<dbReference type="FunFam" id="3.40.50.2300:FF:000002">
    <property type="entry name" value="DNA-binding response regulator PhoP"/>
    <property type="match status" value="1"/>
</dbReference>
<dbReference type="InterPro" id="IPR001867">
    <property type="entry name" value="OmpR/PhoB-type_DNA-bd"/>
</dbReference>
<dbReference type="GO" id="GO:0000976">
    <property type="term" value="F:transcription cis-regulatory region binding"/>
    <property type="evidence" value="ECO:0007669"/>
    <property type="project" value="TreeGrafter"/>
</dbReference>
<protein>
    <submittedName>
        <fullName evidence="10">Response regulator transcription factor</fullName>
    </submittedName>
</protein>
<reference evidence="10 11" key="1">
    <citation type="submission" date="2020-07" db="EMBL/GenBank/DDBJ databases">
        <authorList>
            <person name="Feng X."/>
        </authorList>
    </citation>
    <scope>NUCLEOTIDE SEQUENCE [LARGE SCALE GENOMIC DNA]</scope>
    <source>
        <strain evidence="10 11">JCM14086</strain>
    </source>
</reference>
<feature type="domain" description="Response regulatory" evidence="8">
    <location>
        <begin position="2"/>
        <end position="116"/>
    </location>
</feature>
<evidence type="ECO:0000313" key="11">
    <source>
        <dbReference type="Proteomes" id="UP000525652"/>
    </source>
</evidence>
<dbReference type="EMBL" id="JACHVA010000137">
    <property type="protein sequence ID" value="MBC2603963.1"/>
    <property type="molecule type" value="Genomic_DNA"/>
</dbReference>
<dbReference type="InterPro" id="IPR036388">
    <property type="entry name" value="WH-like_DNA-bd_sf"/>
</dbReference>
<dbReference type="GO" id="GO:0005829">
    <property type="term" value="C:cytosol"/>
    <property type="evidence" value="ECO:0007669"/>
    <property type="project" value="TreeGrafter"/>
</dbReference>
<dbReference type="SUPFAM" id="SSF52172">
    <property type="entry name" value="CheY-like"/>
    <property type="match status" value="1"/>
</dbReference>
<dbReference type="AlphaFoldDB" id="A0A7X1E6C9"/>
<dbReference type="Pfam" id="PF00072">
    <property type="entry name" value="Response_reg"/>
    <property type="match status" value="1"/>
</dbReference>
<dbReference type="RefSeq" id="WP_185694583.1">
    <property type="nucleotide sequence ID" value="NZ_JACHVA010000137.1"/>
</dbReference>
<accession>A0A7X1E6C9</accession>
<dbReference type="PANTHER" id="PTHR48111">
    <property type="entry name" value="REGULATOR OF RPOS"/>
    <property type="match status" value="1"/>
</dbReference>
<evidence type="ECO:0000256" key="6">
    <source>
        <dbReference type="PROSITE-ProRule" id="PRU00169"/>
    </source>
</evidence>
<gene>
    <name evidence="10" type="ORF">H5P30_19455</name>
</gene>
<dbReference type="PROSITE" id="PS51755">
    <property type="entry name" value="OMPR_PHOB"/>
    <property type="match status" value="1"/>
</dbReference>
<dbReference type="SMART" id="SM00448">
    <property type="entry name" value="REC"/>
    <property type="match status" value="1"/>
</dbReference>
<dbReference type="CDD" id="cd00383">
    <property type="entry name" value="trans_reg_C"/>
    <property type="match status" value="1"/>
</dbReference>
<feature type="modified residue" description="4-aspartylphosphate" evidence="6">
    <location>
        <position position="51"/>
    </location>
</feature>
<evidence type="ECO:0000259" key="9">
    <source>
        <dbReference type="PROSITE" id="PS51755"/>
    </source>
</evidence>
<proteinExistence type="predicted"/>
<feature type="domain" description="OmpR/PhoB-type" evidence="9">
    <location>
        <begin position="124"/>
        <end position="223"/>
    </location>
</feature>
<sequence length="223" mass="25652">MKILLVEDDQKIGRFVEKGLRENSYTVIWRRTAREASDSLSESGFDLIILDLGLPDGDGIELLRTWRNSRFDEPVLILSARGSVDDRIQGLNIGADDYLPKPFSFEELLARVRSLFRRKGTAKKTSLEHRGIVMDLLSHSVTFHGEPVELTNREYSLLELFLSNRGRTLTRTQIGEKIWEAHYDMQTNLIDVYVRKLRQHFDQGTDGPSIIKTVRMVGYVMPQ</sequence>
<name>A0A7X1E6C9_9BACT</name>
<dbReference type="InterPro" id="IPR011006">
    <property type="entry name" value="CheY-like_superfamily"/>
</dbReference>
<dbReference type="PANTHER" id="PTHR48111:SF1">
    <property type="entry name" value="TWO-COMPONENT RESPONSE REGULATOR ORR33"/>
    <property type="match status" value="1"/>
</dbReference>
<dbReference type="Pfam" id="PF00486">
    <property type="entry name" value="Trans_reg_C"/>
    <property type="match status" value="1"/>
</dbReference>
<evidence type="ECO:0000256" key="2">
    <source>
        <dbReference type="ARBA" id="ARBA00023012"/>
    </source>
</evidence>
<dbReference type="GO" id="GO:0000156">
    <property type="term" value="F:phosphorelay response regulator activity"/>
    <property type="evidence" value="ECO:0007669"/>
    <property type="project" value="TreeGrafter"/>
</dbReference>
<dbReference type="PROSITE" id="PS50110">
    <property type="entry name" value="RESPONSE_REGULATORY"/>
    <property type="match status" value="1"/>
</dbReference>
<evidence type="ECO:0000259" key="8">
    <source>
        <dbReference type="PROSITE" id="PS50110"/>
    </source>
</evidence>